<gene>
    <name evidence="2" type="ORF">Terrestrivirus3_113</name>
</gene>
<evidence type="ECO:0000313" key="2">
    <source>
        <dbReference type="EMBL" id="AYV75844.1"/>
    </source>
</evidence>
<proteinExistence type="predicted"/>
<dbReference type="EMBL" id="MK071981">
    <property type="protein sequence ID" value="AYV75844.1"/>
    <property type="molecule type" value="Genomic_DNA"/>
</dbReference>
<sequence>MASKSYDRNTNDGSERGDSKAESVGDIIRKNVDDTHAMRLLRDKYNDPKVVEKMFDIYKERKNLVAKKAQKFKNLIFSKYSALPLPQLLEKAKKFKKRYELSDDEFHAFINMAINDKSFAPFNQYNQPNTPMSKLLGQSDDINIGRMTVSTNEYDILQEILRVYAETAVLHEQIKIQSLTYQDCAPQAITGDYDAKKFNSFSYIHPVVAALFFPRIKYIDEHMLLSSLAYIVHCRYNGVPIRTLPDYEVYWDLKTDPNEIVCVSPGDSPLVDLRNRVKLQIELWKQVRELREGRYYSDEFRTFNLALDNCKNNLFSDADMANVRDEGTVIRKLFGAFSLRPTVISISSLSTGVMSGNYSLGPMTTAQVTSIPIVNLRLPLSFRNVSSAVYLNSALEQYNWFVENRSLTPKVSSIIYSRDVLVFYANRRYQSINFGRVNAPYNFTMLPATHSALETINDVPISFDPSMTVGDDVFHLRSVVFVEKSAAACPGTNLITGCTAGIVVRRDFNIGRTQSLYLLYDPQGAIYKFEDNGEFVRNPPVVEIPGTTQYVNTPNAPESFQARASKRGTVFIYVKDGSQCSTVRPC</sequence>
<evidence type="ECO:0000256" key="1">
    <source>
        <dbReference type="SAM" id="MobiDB-lite"/>
    </source>
</evidence>
<organism evidence="2">
    <name type="scientific">Terrestrivirus sp</name>
    <dbReference type="NCBI Taxonomy" id="2487775"/>
    <lineage>
        <taxon>Viruses</taxon>
        <taxon>Varidnaviria</taxon>
        <taxon>Bamfordvirae</taxon>
        <taxon>Nucleocytoviricota</taxon>
        <taxon>Megaviricetes</taxon>
        <taxon>Imitervirales</taxon>
        <taxon>Mimiviridae</taxon>
        <taxon>Klosneuvirinae</taxon>
    </lineage>
</organism>
<accession>A0A3G4ZN53</accession>
<feature type="region of interest" description="Disordered" evidence="1">
    <location>
        <begin position="1"/>
        <end position="25"/>
    </location>
</feature>
<name>A0A3G4ZN53_9VIRU</name>
<protein>
    <submittedName>
        <fullName evidence="2">P4B major core protein</fullName>
    </submittedName>
</protein>
<reference evidence="2" key="1">
    <citation type="submission" date="2018-10" db="EMBL/GenBank/DDBJ databases">
        <title>Hidden diversity of soil giant viruses.</title>
        <authorList>
            <person name="Schulz F."/>
            <person name="Alteio L."/>
            <person name="Goudeau D."/>
            <person name="Ryan E.M."/>
            <person name="Malmstrom R.R."/>
            <person name="Blanchard J."/>
            <person name="Woyke T."/>
        </authorList>
    </citation>
    <scope>NUCLEOTIDE SEQUENCE</scope>
    <source>
        <strain evidence="2">TEV1</strain>
    </source>
</reference>